<evidence type="ECO:0000313" key="3">
    <source>
        <dbReference type="Proteomes" id="UP000265515"/>
    </source>
</evidence>
<gene>
    <name evidence="2" type="ORF">CBR_g40122</name>
</gene>
<feature type="compositionally biased region" description="Basic and acidic residues" evidence="1">
    <location>
        <begin position="17"/>
        <end position="56"/>
    </location>
</feature>
<comment type="caution">
    <text evidence="2">The sequence shown here is derived from an EMBL/GenBank/DDBJ whole genome shotgun (WGS) entry which is preliminary data.</text>
</comment>
<dbReference type="EMBL" id="BFEA01000519">
    <property type="protein sequence ID" value="GBG85483.1"/>
    <property type="molecule type" value="Genomic_DNA"/>
</dbReference>
<accession>A0A388LTB9</accession>
<feature type="compositionally biased region" description="Basic residues" evidence="1">
    <location>
        <begin position="1"/>
        <end position="16"/>
    </location>
</feature>
<keyword evidence="3" id="KW-1185">Reference proteome</keyword>
<dbReference type="Proteomes" id="UP000265515">
    <property type="component" value="Unassembled WGS sequence"/>
</dbReference>
<proteinExistence type="predicted"/>
<feature type="region of interest" description="Disordered" evidence="1">
    <location>
        <begin position="1"/>
        <end position="56"/>
    </location>
</feature>
<name>A0A388LTB9_CHABU</name>
<dbReference type="Gramene" id="GBG85483">
    <property type="protein sequence ID" value="GBG85483"/>
    <property type="gene ID" value="CBR_g40122"/>
</dbReference>
<dbReference type="AlphaFoldDB" id="A0A388LTB9"/>
<evidence type="ECO:0000313" key="2">
    <source>
        <dbReference type="EMBL" id="GBG85483.1"/>
    </source>
</evidence>
<reference evidence="2 3" key="1">
    <citation type="journal article" date="2018" name="Cell">
        <title>The Chara Genome: Secondary Complexity and Implications for Plant Terrestrialization.</title>
        <authorList>
            <person name="Nishiyama T."/>
            <person name="Sakayama H."/>
            <person name="Vries J.D."/>
            <person name="Buschmann H."/>
            <person name="Saint-Marcoux D."/>
            <person name="Ullrich K.K."/>
            <person name="Haas F.B."/>
            <person name="Vanderstraeten L."/>
            <person name="Becker D."/>
            <person name="Lang D."/>
            <person name="Vosolsobe S."/>
            <person name="Rombauts S."/>
            <person name="Wilhelmsson P.K.I."/>
            <person name="Janitza P."/>
            <person name="Kern R."/>
            <person name="Heyl A."/>
            <person name="Rumpler F."/>
            <person name="Villalobos L.I.A.C."/>
            <person name="Clay J.M."/>
            <person name="Skokan R."/>
            <person name="Toyoda A."/>
            <person name="Suzuki Y."/>
            <person name="Kagoshima H."/>
            <person name="Schijlen E."/>
            <person name="Tajeshwar N."/>
            <person name="Catarino B."/>
            <person name="Hetherington A.J."/>
            <person name="Saltykova A."/>
            <person name="Bonnot C."/>
            <person name="Breuninger H."/>
            <person name="Symeonidi A."/>
            <person name="Radhakrishnan G.V."/>
            <person name="Van Nieuwerburgh F."/>
            <person name="Deforce D."/>
            <person name="Chang C."/>
            <person name="Karol K.G."/>
            <person name="Hedrich R."/>
            <person name="Ulvskov P."/>
            <person name="Glockner G."/>
            <person name="Delwiche C.F."/>
            <person name="Petrasek J."/>
            <person name="Van de Peer Y."/>
            <person name="Friml J."/>
            <person name="Beilby M."/>
            <person name="Dolan L."/>
            <person name="Kohara Y."/>
            <person name="Sugano S."/>
            <person name="Fujiyama A."/>
            <person name="Delaux P.-M."/>
            <person name="Quint M."/>
            <person name="TheiBen G."/>
            <person name="Hagemann M."/>
            <person name="Harholt J."/>
            <person name="Dunand C."/>
            <person name="Zachgo S."/>
            <person name="Langdale J."/>
            <person name="Maumus F."/>
            <person name="Straeten D.V.D."/>
            <person name="Gould S.B."/>
            <person name="Rensing S.A."/>
        </authorList>
    </citation>
    <scope>NUCLEOTIDE SEQUENCE [LARGE SCALE GENOMIC DNA]</scope>
    <source>
        <strain evidence="2 3">S276</strain>
    </source>
</reference>
<organism evidence="2 3">
    <name type="scientific">Chara braunii</name>
    <name type="common">Braun's stonewort</name>
    <dbReference type="NCBI Taxonomy" id="69332"/>
    <lineage>
        <taxon>Eukaryota</taxon>
        <taxon>Viridiplantae</taxon>
        <taxon>Streptophyta</taxon>
        <taxon>Charophyceae</taxon>
        <taxon>Charales</taxon>
        <taxon>Characeae</taxon>
        <taxon>Chara</taxon>
    </lineage>
</organism>
<evidence type="ECO:0000256" key="1">
    <source>
        <dbReference type="SAM" id="MobiDB-lite"/>
    </source>
</evidence>
<feature type="region of interest" description="Disordered" evidence="1">
    <location>
        <begin position="326"/>
        <end position="359"/>
    </location>
</feature>
<protein>
    <submittedName>
        <fullName evidence="2">Uncharacterized protein</fullName>
    </submittedName>
</protein>
<sequence length="359" mass="41079">MVRIQRPRVKWIGRKGKGLEREKEKERVREKEAEKEREREKESQKEKEREREREIERARVMEKEMERERERERERLNEREKERWRVVATENGTKGTQKSSQDKDVAMAILEEWTVSLSVGGGGREGGDVRREERFKKPPLPSGLTLADPVETLERSDLNIQKILIPLICANSNKGVMVMATQLANGLLELPTADAEGALTELVILEKVKPLIPNFMQVRVIPTVRVGCYTAEDGNGTKARLYFVFLDAKMDNQTMNQLTTMDKDWFPLSTLDSPANESLNMIIIKQTMTATTIAQWLATTAYRDVIFKPEFSNLLRVPWFDQQNLKGGEGSRRRKQPDLNAPGIGRIEESSAIPGPYAA</sequence>